<accession>A0A9Q8WDS5</accession>
<feature type="region of interest" description="Disordered" evidence="1">
    <location>
        <begin position="256"/>
        <end position="275"/>
    </location>
</feature>
<feature type="compositionally biased region" description="Basic and acidic residues" evidence="1">
    <location>
        <begin position="257"/>
        <end position="273"/>
    </location>
</feature>
<reference evidence="2" key="1">
    <citation type="journal article" date="2021" name="Mol. Plant Microbe Interact.">
        <title>Complete Genome Sequence of the Plant-Pathogenic Fungus Colletotrichum lupini.</title>
        <authorList>
            <person name="Baroncelli R."/>
            <person name="Pensec F."/>
            <person name="Da Lio D."/>
            <person name="Boufleur T."/>
            <person name="Vicente I."/>
            <person name="Sarrocco S."/>
            <person name="Picot A."/>
            <person name="Baraldi E."/>
            <person name="Sukno S."/>
            <person name="Thon M."/>
            <person name="Le Floch G."/>
        </authorList>
    </citation>
    <scope>NUCLEOTIDE SEQUENCE</scope>
    <source>
        <strain evidence="2">IMI 504893</strain>
    </source>
</reference>
<evidence type="ECO:0000313" key="3">
    <source>
        <dbReference type="Proteomes" id="UP000830671"/>
    </source>
</evidence>
<dbReference type="AlphaFoldDB" id="A0A9Q8WDS5"/>
<gene>
    <name evidence="2" type="ORF">CLUP02_04459</name>
</gene>
<dbReference type="GeneID" id="73338481"/>
<dbReference type="KEGG" id="clup:CLUP02_04459"/>
<evidence type="ECO:0000313" key="2">
    <source>
        <dbReference type="EMBL" id="UQC78980.1"/>
    </source>
</evidence>
<organism evidence="2 3">
    <name type="scientific">Colletotrichum lupini</name>
    <dbReference type="NCBI Taxonomy" id="145971"/>
    <lineage>
        <taxon>Eukaryota</taxon>
        <taxon>Fungi</taxon>
        <taxon>Dikarya</taxon>
        <taxon>Ascomycota</taxon>
        <taxon>Pezizomycotina</taxon>
        <taxon>Sordariomycetes</taxon>
        <taxon>Hypocreomycetidae</taxon>
        <taxon>Glomerellales</taxon>
        <taxon>Glomerellaceae</taxon>
        <taxon>Colletotrichum</taxon>
        <taxon>Colletotrichum acutatum species complex</taxon>
    </lineage>
</organism>
<keyword evidence="3" id="KW-1185">Reference proteome</keyword>
<proteinExistence type="predicted"/>
<sequence length="314" mass="35079">MSHCTILGICEHENCLDVPEERCVERLAATLTVARWRRELYLPAAESSAPRLYRRDLPPQAKKLNLVKQTLAEARLVPGGALELPVDQTERPLAKSYTGRCEEALLFPLRGSLADVELTVNETQRMGRSQCLLVCGCGLLSAGTRGSRGWMSGTGNIDAFCPGLSMLLIRSTRWTYGFEIDITCNADLMWIAWFVGGLRKVMSGLIDVFLPCFYTPYPGPQPQPPFCVFPFPSPQSSGRRAAQLSSVLEKVQAVEGVRARERSTSPQTHEHRTQPPQDPILLSLLWVSTLLLLLLLRSHHVEAKRWEDERAIIT</sequence>
<protein>
    <submittedName>
        <fullName evidence="2">Uncharacterized protein</fullName>
    </submittedName>
</protein>
<dbReference type="EMBL" id="CP019474">
    <property type="protein sequence ID" value="UQC78980.1"/>
    <property type="molecule type" value="Genomic_DNA"/>
</dbReference>
<name>A0A9Q8WDS5_9PEZI</name>
<dbReference type="Proteomes" id="UP000830671">
    <property type="component" value="Chromosome 2"/>
</dbReference>
<evidence type="ECO:0000256" key="1">
    <source>
        <dbReference type="SAM" id="MobiDB-lite"/>
    </source>
</evidence>
<dbReference type="RefSeq" id="XP_049140614.1">
    <property type="nucleotide sequence ID" value="XM_049283471.1"/>
</dbReference>